<name>A0A0G0W8Q9_UNCC2</name>
<reference evidence="1 2" key="1">
    <citation type="journal article" date="2015" name="Nature">
        <title>rRNA introns, odd ribosomes, and small enigmatic genomes across a large radiation of phyla.</title>
        <authorList>
            <person name="Brown C.T."/>
            <person name="Hug L.A."/>
            <person name="Thomas B.C."/>
            <person name="Sharon I."/>
            <person name="Castelle C.J."/>
            <person name="Singh A."/>
            <person name="Wilkins M.J."/>
            <person name="Williams K.H."/>
            <person name="Banfield J.F."/>
        </authorList>
    </citation>
    <scope>NUCLEOTIDE SEQUENCE [LARGE SCALE GENOMIC DNA]</scope>
</reference>
<proteinExistence type="predicted"/>
<evidence type="ECO:0000313" key="1">
    <source>
        <dbReference type="EMBL" id="KKS09384.1"/>
    </source>
</evidence>
<dbReference type="AlphaFoldDB" id="A0A0G0W8Q9"/>
<organism evidence="1 2">
    <name type="scientific">candidate division CPR2 bacterium GW2011_GWC1_41_48</name>
    <dbReference type="NCBI Taxonomy" id="1618344"/>
    <lineage>
        <taxon>Bacteria</taxon>
        <taxon>Bacteria division CPR2</taxon>
    </lineage>
</organism>
<accession>A0A0G0W8Q9</accession>
<dbReference type="EMBL" id="LCBL01000002">
    <property type="protein sequence ID" value="KKS09384.1"/>
    <property type="molecule type" value="Genomic_DNA"/>
</dbReference>
<comment type="caution">
    <text evidence="1">The sequence shown here is derived from an EMBL/GenBank/DDBJ whole genome shotgun (WGS) entry which is preliminary data.</text>
</comment>
<sequence>MDKESVRVTKDLPWSKDPIGSLKVISDRMVQIIEQVGYEMPKEIMDSVFVNKHHVSTPIGYPIATDAIAKLLMLLGDLKTLQASSAIMATEALIHIVEYLQAENDESLKDLIHLGIEAMQAA</sequence>
<dbReference type="Proteomes" id="UP000033869">
    <property type="component" value="Unassembled WGS sequence"/>
</dbReference>
<gene>
    <name evidence="1" type="ORF">UU65_C0002G0162</name>
</gene>
<protein>
    <submittedName>
        <fullName evidence="1">Uncharacterized protein</fullName>
    </submittedName>
</protein>
<evidence type="ECO:0000313" key="2">
    <source>
        <dbReference type="Proteomes" id="UP000033869"/>
    </source>
</evidence>